<gene>
    <name evidence="5" type="ORF">EZ313_16200</name>
</gene>
<keyword evidence="2" id="KW-0285">Flavoprotein</keyword>
<comment type="caution">
    <text evidence="5">The sequence shown here is derived from an EMBL/GenBank/DDBJ whole genome shotgun (WGS) entry which is preliminary data.</text>
</comment>
<dbReference type="PANTHER" id="PTHR43004:SF19">
    <property type="entry name" value="BINDING MONOOXYGENASE, PUTATIVE (JCVI)-RELATED"/>
    <property type="match status" value="1"/>
</dbReference>
<dbReference type="Proteomes" id="UP000298180">
    <property type="component" value="Unassembled WGS sequence"/>
</dbReference>
<protein>
    <submittedName>
        <fullName evidence="5">FAD-dependent oxidoreductase</fullName>
    </submittedName>
</protein>
<evidence type="ECO:0000313" key="6">
    <source>
        <dbReference type="Proteomes" id="UP000298180"/>
    </source>
</evidence>
<evidence type="ECO:0000256" key="2">
    <source>
        <dbReference type="ARBA" id="ARBA00022630"/>
    </source>
</evidence>
<dbReference type="InterPro" id="IPR002938">
    <property type="entry name" value="FAD-bd"/>
</dbReference>
<proteinExistence type="predicted"/>
<feature type="domain" description="FAD-binding" evidence="4">
    <location>
        <begin position="28"/>
        <end position="367"/>
    </location>
</feature>
<evidence type="ECO:0000256" key="3">
    <source>
        <dbReference type="ARBA" id="ARBA00022827"/>
    </source>
</evidence>
<dbReference type="AlphaFoldDB" id="A0A4Z0BXP8"/>
<comment type="cofactor">
    <cofactor evidence="1">
        <name>FAD</name>
        <dbReference type="ChEBI" id="CHEBI:57692"/>
    </cofactor>
</comment>
<dbReference type="GO" id="GO:0071949">
    <property type="term" value="F:FAD binding"/>
    <property type="evidence" value="ECO:0007669"/>
    <property type="project" value="InterPro"/>
</dbReference>
<dbReference type="NCBIfam" id="NF006002">
    <property type="entry name" value="PRK08132.1"/>
    <property type="match status" value="1"/>
</dbReference>
<name>A0A4Z0BXP8_9BURK</name>
<dbReference type="OrthoDB" id="3443359at2"/>
<dbReference type="Gene3D" id="3.40.30.120">
    <property type="match status" value="1"/>
</dbReference>
<organism evidence="5 6">
    <name type="scientific">Ramlibacter henchirensis</name>
    <dbReference type="NCBI Taxonomy" id="204072"/>
    <lineage>
        <taxon>Bacteria</taxon>
        <taxon>Pseudomonadati</taxon>
        <taxon>Pseudomonadota</taxon>
        <taxon>Betaproteobacteria</taxon>
        <taxon>Burkholderiales</taxon>
        <taxon>Comamonadaceae</taxon>
        <taxon>Ramlibacter</taxon>
    </lineage>
</organism>
<evidence type="ECO:0000256" key="1">
    <source>
        <dbReference type="ARBA" id="ARBA00001974"/>
    </source>
</evidence>
<evidence type="ECO:0000259" key="4">
    <source>
        <dbReference type="Pfam" id="PF01494"/>
    </source>
</evidence>
<dbReference type="InterPro" id="IPR050641">
    <property type="entry name" value="RIFMO-like"/>
</dbReference>
<dbReference type="InterPro" id="IPR036188">
    <property type="entry name" value="FAD/NAD-bd_sf"/>
</dbReference>
<dbReference type="Gene3D" id="3.50.50.60">
    <property type="entry name" value="FAD/NAD(P)-binding domain"/>
    <property type="match status" value="1"/>
</dbReference>
<dbReference type="RefSeq" id="WP_135264309.1">
    <property type="nucleotide sequence ID" value="NZ_SMLM01000002.1"/>
</dbReference>
<keyword evidence="6" id="KW-1185">Reference proteome</keyword>
<dbReference type="PRINTS" id="PR00420">
    <property type="entry name" value="RNGMNOXGNASE"/>
</dbReference>
<dbReference type="SUPFAM" id="SSF51905">
    <property type="entry name" value="FAD/NAD(P)-binding domain"/>
    <property type="match status" value="1"/>
</dbReference>
<dbReference type="Gene3D" id="3.30.70.2450">
    <property type="match status" value="1"/>
</dbReference>
<accession>A0A4Z0BXP8</accession>
<reference evidence="5 6" key="1">
    <citation type="submission" date="2019-03" db="EMBL/GenBank/DDBJ databases">
        <title>Ramlibacter henchirensis DSM 14656, whole genome shotgun sequence.</title>
        <authorList>
            <person name="Zhang X."/>
            <person name="Feng G."/>
            <person name="Zhu H."/>
        </authorList>
    </citation>
    <scope>NUCLEOTIDE SEQUENCE [LARGE SCALE GENOMIC DNA]</scope>
    <source>
        <strain evidence="5 6">DSM 14656</strain>
    </source>
</reference>
<sequence length="556" mass="61601">MNTLDFQKTAFEYRRTADQSAPRPPRHPVVVVGAGPVGLSLATDLAQQGIPVVLLDNDDRLSSGSRAICFAKRTLEIFDRLGCGQRMVDKGVSWSVGKVFLGDEMVYRFDLLPEPGHERPAFINLQQYYVEGFLIERTRELPLIDLRWKNAVTGLVQHPDHTELTVETPDGVYTIEAQYVAACDGARSLLRRLCGQESHGHTFRDRFLIADVKMKADFPAERWFWFDPPFHPNQSVLLHKQPDDVWRIDFQLGWDADPDAEKQPANILPRVRALLAHTAMKDAEFELEWASVYTFSCLRMDSFCHGRVFFAGDSAHGVSPFGARGANSGIQDAENLAWKLACVLRGKAGPRLLTSYDTERIQAADENILNSTRATDFITPKSEISRLFRDATLLLAREHAFARGLVNSGRLSVPCTLDASELNTPDLDSFEGSMRPGAAAADAPVGVEGRPGWLLRQLESGAFTLLVFDAPDADSLVRAARFACEGLARLQVLLVGEREVPGARMLGDTQGLAALRFDARPGTAYLLRPDQHVCARWRSPTPDAIGSAMRRALGHP</sequence>
<dbReference type="PANTHER" id="PTHR43004">
    <property type="entry name" value="TRK SYSTEM POTASSIUM UPTAKE PROTEIN"/>
    <property type="match status" value="1"/>
</dbReference>
<dbReference type="EMBL" id="SMLM01000002">
    <property type="protein sequence ID" value="TFZ02785.1"/>
    <property type="molecule type" value="Genomic_DNA"/>
</dbReference>
<dbReference type="GO" id="GO:0016709">
    <property type="term" value="F:oxidoreductase activity, acting on paired donors, with incorporation or reduction of molecular oxygen, NAD(P)H as one donor, and incorporation of one atom of oxygen"/>
    <property type="evidence" value="ECO:0007669"/>
    <property type="project" value="UniProtKB-ARBA"/>
</dbReference>
<evidence type="ECO:0000313" key="5">
    <source>
        <dbReference type="EMBL" id="TFZ02785.1"/>
    </source>
</evidence>
<dbReference type="Pfam" id="PF01494">
    <property type="entry name" value="FAD_binding_3"/>
    <property type="match status" value="1"/>
</dbReference>
<keyword evidence="3" id="KW-0274">FAD</keyword>